<keyword evidence="5" id="KW-0547">Nucleotide-binding</keyword>
<dbReference type="InterPro" id="IPR006097">
    <property type="entry name" value="Glu/Leu/Phe/Val/Trp_DH_dimer"/>
</dbReference>
<dbReference type="Gene3D" id="3.40.50.10860">
    <property type="entry name" value="Leucine Dehydrogenase, chain A, domain 1"/>
    <property type="match status" value="1"/>
</dbReference>
<evidence type="ECO:0000259" key="8">
    <source>
        <dbReference type="SMART" id="SM00839"/>
    </source>
</evidence>
<dbReference type="InterPro" id="IPR036291">
    <property type="entry name" value="NAD(P)-bd_dom_sf"/>
</dbReference>
<dbReference type="InterPro" id="IPR006095">
    <property type="entry name" value="Glu/Leu/Phe/Val/Trp_DH"/>
</dbReference>
<organism evidence="9 10">
    <name type="scientific">Brevibacterium luteolum</name>
    <dbReference type="NCBI Taxonomy" id="199591"/>
    <lineage>
        <taxon>Bacteria</taxon>
        <taxon>Bacillati</taxon>
        <taxon>Actinomycetota</taxon>
        <taxon>Actinomycetes</taxon>
        <taxon>Micrococcales</taxon>
        <taxon>Brevibacteriaceae</taxon>
        <taxon>Brevibacterium</taxon>
    </lineage>
</organism>
<feature type="binding site" evidence="5">
    <location>
        <begin position="226"/>
        <end position="231"/>
    </location>
    <ligand>
        <name>NAD(+)</name>
        <dbReference type="ChEBI" id="CHEBI:57540"/>
    </ligand>
</feature>
<evidence type="ECO:0000256" key="3">
    <source>
        <dbReference type="ARBA" id="ARBA00023027"/>
    </source>
</evidence>
<evidence type="ECO:0000313" key="10">
    <source>
        <dbReference type="Proteomes" id="UP000235703"/>
    </source>
</evidence>
<dbReference type="Pfam" id="PF02812">
    <property type="entry name" value="ELFV_dehydrog_N"/>
    <property type="match status" value="1"/>
</dbReference>
<feature type="active site" description="Proton donor/acceptor" evidence="4">
    <location>
        <position position="114"/>
    </location>
</feature>
<feature type="domain" description="Glutamate/phenylalanine/leucine/valine/L-tryptophan dehydrogenase C-terminal" evidence="8">
    <location>
        <begin position="177"/>
        <end position="394"/>
    </location>
</feature>
<dbReference type="CDD" id="cd01075">
    <property type="entry name" value="NAD_bind_Leu_Phe_Val_DH"/>
    <property type="match status" value="1"/>
</dbReference>
<dbReference type="Pfam" id="PF00208">
    <property type="entry name" value="ELFV_dehydrog"/>
    <property type="match status" value="1"/>
</dbReference>
<evidence type="ECO:0000256" key="1">
    <source>
        <dbReference type="ARBA" id="ARBA00006382"/>
    </source>
</evidence>
<dbReference type="SUPFAM" id="SSF53223">
    <property type="entry name" value="Aminoacid dehydrogenase-like, N-terminal domain"/>
    <property type="match status" value="1"/>
</dbReference>
<dbReference type="OrthoDB" id="9803297at2"/>
<dbReference type="InterPro" id="IPR016211">
    <property type="entry name" value="Glu/Phe/Leu/Val/Trp_DH_bac/arc"/>
</dbReference>
<keyword evidence="3 5" id="KW-0520">NAD</keyword>
<dbReference type="PIRSF" id="PIRSF000188">
    <property type="entry name" value="Phe_leu_dh"/>
    <property type="match status" value="1"/>
</dbReference>
<dbReference type="InterPro" id="IPR006096">
    <property type="entry name" value="Glu/Leu/Phe/Val/Trp_DH_C"/>
</dbReference>
<accession>A0A2N6PFN9</accession>
<evidence type="ECO:0000256" key="2">
    <source>
        <dbReference type="ARBA" id="ARBA00023002"/>
    </source>
</evidence>
<dbReference type="PROSITE" id="PS00074">
    <property type="entry name" value="GLFV_DEHYDROGENASE"/>
    <property type="match status" value="1"/>
</dbReference>
<dbReference type="GO" id="GO:0000166">
    <property type="term" value="F:nucleotide binding"/>
    <property type="evidence" value="ECO:0007669"/>
    <property type="project" value="UniProtKB-KW"/>
</dbReference>
<dbReference type="SMART" id="SM00839">
    <property type="entry name" value="ELFV_dehydrog"/>
    <property type="match status" value="1"/>
</dbReference>
<protein>
    <submittedName>
        <fullName evidence="9">Amino acid dehydrogenase</fullName>
    </submittedName>
</protein>
<keyword evidence="10" id="KW-1185">Reference proteome</keyword>
<comment type="caution">
    <text evidence="9">The sequence shown here is derived from an EMBL/GenBank/DDBJ whole genome shotgun (WGS) entry which is preliminary data.</text>
</comment>
<evidence type="ECO:0000256" key="6">
    <source>
        <dbReference type="RuleBase" id="RU004417"/>
    </source>
</evidence>
<gene>
    <name evidence="9" type="ORF">CJ198_10575</name>
</gene>
<comment type="similarity">
    <text evidence="1 6">Belongs to the Glu/Leu/Phe/Val dehydrogenases family.</text>
</comment>
<dbReference type="PRINTS" id="PR00082">
    <property type="entry name" value="GLFDHDRGNASE"/>
</dbReference>
<dbReference type="Proteomes" id="UP000235703">
    <property type="component" value="Unassembled WGS sequence"/>
</dbReference>
<dbReference type="PANTHER" id="PTHR42722">
    <property type="entry name" value="LEUCINE DEHYDROGENASE"/>
    <property type="match status" value="1"/>
</dbReference>
<dbReference type="GO" id="GO:0016639">
    <property type="term" value="F:oxidoreductase activity, acting on the CH-NH2 group of donors, NAD or NADP as acceptor"/>
    <property type="evidence" value="ECO:0007669"/>
    <property type="project" value="InterPro"/>
</dbReference>
<name>A0A2N6PFN9_9MICO</name>
<reference evidence="9 10" key="1">
    <citation type="submission" date="2017-09" db="EMBL/GenBank/DDBJ databases">
        <title>Bacterial strain isolated from the female urinary microbiota.</title>
        <authorList>
            <person name="Thomas-White K."/>
            <person name="Kumar N."/>
            <person name="Forster S."/>
            <person name="Putonti C."/>
            <person name="Lawley T."/>
            <person name="Wolfe A.J."/>
        </authorList>
    </citation>
    <scope>NUCLEOTIDE SEQUENCE [LARGE SCALE GENOMIC DNA]</scope>
    <source>
        <strain evidence="9 10">UMB0680</strain>
    </source>
</reference>
<proteinExistence type="inferred from homology"/>
<dbReference type="GO" id="GO:0006520">
    <property type="term" value="P:amino acid metabolic process"/>
    <property type="evidence" value="ECO:0007669"/>
    <property type="project" value="InterPro"/>
</dbReference>
<evidence type="ECO:0000256" key="4">
    <source>
        <dbReference type="PIRSR" id="PIRSR000188-1"/>
    </source>
</evidence>
<dbReference type="SUPFAM" id="SSF51735">
    <property type="entry name" value="NAD(P)-binding Rossmann-fold domains"/>
    <property type="match status" value="1"/>
</dbReference>
<dbReference type="AlphaFoldDB" id="A0A2N6PFN9"/>
<dbReference type="EMBL" id="PNFZ01000006">
    <property type="protein sequence ID" value="PMB97493.1"/>
    <property type="molecule type" value="Genomic_DNA"/>
</dbReference>
<dbReference type="Gene3D" id="3.40.50.720">
    <property type="entry name" value="NAD(P)-binding Rossmann-like Domain"/>
    <property type="match status" value="1"/>
</dbReference>
<evidence type="ECO:0000256" key="7">
    <source>
        <dbReference type="SAM" id="MobiDB-lite"/>
    </source>
</evidence>
<feature type="region of interest" description="Disordered" evidence="7">
    <location>
        <begin position="375"/>
        <end position="394"/>
    </location>
</feature>
<dbReference type="InterPro" id="IPR033524">
    <property type="entry name" value="Glu/Leu/Phe/Val_DH_AS"/>
</dbReference>
<dbReference type="FunFam" id="3.40.50.10860:FF:000010">
    <property type="entry name" value="Leucine dehydrogenase"/>
    <property type="match status" value="1"/>
</dbReference>
<dbReference type="InterPro" id="IPR046346">
    <property type="entry name" value="Aminoacid_DH-like_N_sf"/>
</dbReference>
<dbReference type="PANTHER" id="PTHR42722:SF1">
    <property type="entry name" value="VALINE DEHYDROGENASE"/>
    <property type="match status" value="1"/>
</dbReference>
<sequence length="394" mass="42112">MYGEVKGRSREPRAVFARAHIPRLLLTPETEGVTVDLFSHPEFDHHEQVIFCHDRDLDLRAIIAVHDTTLGPAAGGCRMYPYESEADALTDVLRLSRGMTYKNSIAGLPLGGGKCVIIADPHRPDKAEVLRAFSKHVQTLGGRYWTAIDVGVGPEDADVLAENCDYIFARASQFPAGVSTSQFTALGAFTSLQAGVAHVWKERAKADTSDPADRVDLSGLRVAVQGLGGTGRELCRMLHEAGAELVVSDVYQPAVDSAVEAFGATAVPADEIHAQDVDVFAPCALGGIINDETIGDIKARLISGIANNQLATPAHGRQLRERGIAYVPDFLANAGGVMAAATMIYSEPSLEGSRASVLSLFDRVTQVLDQAEAEDRPAAEVAEEMAGQRIADAR</sequence>
<keyword evidence="2 6" id="KW-0560">Oxidoreductase</keyword>
<evidence type="ECO:0000313" key="9">
    <source>
        <dbReference type="EMBL" id="PMB97493.1"/>
    </source>
</evidence>
<evidence type="ECO:0000256" key="5">
    <source>
        <dbReference type="PIRSR" id="PIRSR000188-2"/>
    </source>
</evidence>